<dbReference type="InParanoid" id="J9D0M4"/>
<reference evidence="4" key="2">
    <citation type="submission" date="2015-07" db="EMBL/GenBank/DDBJ databases">
        <title>Contrasting host-pathogen interactions and genome evolution in two generalist and specialist microsporidian pathogens of mosquitoes.</title>
        <authorList>
            <consortium name="The Broad Institute Genomics Platform"/>
            <consortium name="The Broad Institute Genome Sequencing Center for Infectious Disease"/>
            <person name="Cuomo C.A."/>
            <person name="Sanscrainte N.D."/>
            <person name="Goldberg J.M."/>
            <person name="Heiman D."/>
            <person name="Young S."/>
            <person name="Zeng Q."/>
            <person name="Becnel J.J."/>
            <person name="Birren B.W."/>
        </authorList>
    </citation>
    <scope>NUCLEOTIDE SEQUENCE [LARGE SCALE GENOMIC DNA]</scope>
    <source>
        <strain evidence="4">USNM 41457</strain>
    </source>
</reference>
<accession>J9D0M4</accession>
<keyword evidence="4" id="KW-1185">Reference proteome</keyword>
<evidence type="ECO:0000313" key="3">
    <source>
        <dbReference type="EMBL" id="EJW01436.1"/>
    </source>
</evidence>
<comment type="caution">
    <text evidence="3">The sequence shown here is derived from an EMBL/GenBank/DDBJ whole genome shotgun (WGS) entry which is preliminary data.</text>
</comment>
<protein>
    <submittedName>
        <fullName evidence="3">Uncharacterized protein</fullName>
    </submittedName>
</protein>
<name>J9D0M4_EDHAE</name>
<evidence type="ECO:0000256" key="2">
    <source>
        <dbReference type="SAM" id="SignalP"/>
    </source>
</evidence>
<dbReference type="VEuPathDB" id="MicrosporidiaDB:EDEG_00030"/>
<evidence type="ECO:0000256" key="1">
    <source>
        <dbReference type="SAM" id="MobiDB-lite"/>
    </source>
</evidence>
<dbReference type="Proteomes" id="UP000003163">
    <property type="component" value="Unassembled WGS sequence"/>
</dbReference>
<dbReference type="HOGENOM" id="CLU_2250122_0_0_1"/>
<dbReference type="EMBL" id="AFBI03000001">
    <property type="protein sequence ID" value="EJW01436.1"/>
    <property type="molecule type" value="Genomic_DNA"/>
</dbReference>
<proteinExistence type="predicted"/>
<keyword evidence="2" id="KW-0732">Signal</keyword>
<feature type="signal peptide" evidence="2">
    <location>
        <begin position="1"/>
        <end position="16"/>
    </location>
</feature>
<evidence type="ECO:0000313" key="4">
    <source>
        <dbReference type="Proteomes" id="UP000003163"/>
    </source>
</evidence>
<feature type="compositionally biased region" description="Basic and acidic residues" evidence="1">
    <location>
        <begin position="89"/>
        <end position="104"/>
    </location>
</feature>
<dbReference type="AlphaFoldDB" id="J9D0M4"/>
<sequence length="104" mass="12226">MKKLLLLSAFFVFFNATDTNLQEKCFSSQGDSRVFKFDDKTKEPSRAHESIEDKEKVVKQSSSKGFMELWRYCNPHISECTQSTRKTHEKTNVDTESHKERERT</sequence>
<feature type="region of interest" description="Disordered" evidence="1">
    <location>
        <begin position="81"/>
        <end position="104"/>
    </location>
</feature>
<organism evidence="3 4">
    <name type="scientific">Edhazardia aedis (strain USNM 41457)</name>
    <name type="common">Microsporidian parasite</name>
    <dbReference type="NCBI Taxonomy" id="1003232"/>
    <lineage>
        <taxon>Eukaryota</taxon>
        <taxon>Fungi</taxon>
        <taxon>Fungi incertae sedis</taxon>
        <taxon>Microsporidia</taxon>
        <taxon>Edhazardia</taxon>
    </lineage>
</organism>
<feature type="chain" id="PRO_5003822755" evidence="2">
    <location>
        <begin position="17"/>
        <end position="104"/>
    </location>
</feature>
<reference evidence="3 4" key="1">
    <citation type="submission" date="2011-08" db="EMBL/GenBank/DDBJ databases">
        <authorList>
            <person name="Liu Z.J."/>
            <person name="Shi F.L."/>
            <person name="Lu J.Q."/>
            <person name="Li M."/>
            <person name="Wang Z.L."/>
        </authorList>
    </citation>
    <scope>NUCLEOTIDE SEQUENCE [LARGE SCALE GENOMIC DNA]</scope>
    <source>
        <strain evidence="3 4">USNM 41457</strain>
    </source>
</reference>
<gene>
    <name evidence="3" type="ORF">EDEG_00030</name>
</gene>